<dbReference type="AlphaFoldDB" id="F2TXA7"/>
<evidence type="ECO:0000313" key="3">
    <source>
        <dbReference type="EMBL" id="EGD76016.1"/>
    </source>
</evidence>
<dbReference type="GeneID" id="16078787"/>
<feature type="compositionally biased region" description="Polar residues" evidence="1">
    <location>
        <begin position="403"/>
        <end position="419"/>
    </location>
</feature>
<feature type="region of interest" description="Disordered" evidence="1">
    <location>
        <begin position="1"/>
        <end position="29"/>
    </location>
</feature>
<evidence type="ECO:0000313" key="4">
    <source>
        <dbReference type="Proteomes" id="UP000007799"/>
    </source>
</evidence>
<keyword evidence="2" id="KW-0812">Transmembrane</keyword>
<feature type="transmembrane region" description="Helical" evidence="2">
    <location>
        <begin position="59"/>
        <end position="92"/>
    </location>
</feature>
<organism evidence="4">
    <name type="scientific">Salpingoeca rosetta (strain ATCC 50818 / BSB-021)</name>
    <dbReference type="NCBI Taxonomy" id="946362"/>
    <lineage>
        <taxon>Eukaryota</taxon>
        <taxon>Choanoflagellata</taxon>
        <taxon>Craspedida</taxon>
        <taxon>Salpingoecidae</taxon>
        <taxon>Salpingoeca</taxon>
    </lineage>
</organism>
<dbReference type="eggNOG" id="ENOG502SP2Q">
    <property type="taxonomic scope" value="Eukaryota"/>
</dbReference>
<keyword evidence="2" id="KW-1133">Transmembrane helix</keyword>
<keyword evidence="4" id="KW-1185">Reference proteome</keyword>
<name>F2TXA7_SALR5</name>
<evidence type="ECO:0000256" key="2">
    <source>
        <dbReference type="SAM" id="Phobius"/>
    </source>
</evidence>
<proteinExistence type="predicted"/>
<protein>
    <submittedName>
        <fullName evidence="3">Uncharacterized protein</fullName>
    </submittedName>
</protein>
<evidence type="ECO:0000256" key="1">
    <source>
        <dbReference type="SAM" id="MobiDB-lite"/>
    </source>
</evidence>
<accession>F2TXA7</accession>
<feature type="compositionally biased region" description="Gly residues" evidence="1">
    <location>
        <begin position="459"/>
        <end position="473"/>
    </location>
</feature>
<keyword evidence="2" id="KW-0472">Membrane</keyword>
<dbReference type="KEGG" id="sre:PTSG_00724"/>
<dbReference type="EMBL" id="GL832956">
    <property type="protein sequence ID" value="EGD76016.1"/>
    <property type="molecule type" value="Genomic_DNA"/>
</dbReference>
<reference evidence="3" key="1">
    <citation type="submission" date="2009-08" db="EMBL/GenBank/DDBJ databases">
        <title>Annotation of Salpingoeca rosetta.</title>
        <authorList>
            <consortium name="The Broad Institute Genome Sequencing Platform"/>
            <person name="Russ C."/>
            <person name="Cuomo C."/>
            <person name="Burger G."/>
            <person name="Gray M.W."/>
            <person name="Holland P.W.H."/>
            <person name="King N."/>
            <person name="Lang F.B.F."/>
            <person name="Roger A.J."/>
            <person name="Ruiz-Trillo I."/>
            <person name="Young S.K."/>
            <person name="Zeng Q."/>
            <person name="Gargeya S."/>
            <person name="Alvarado L."/>
            <person name="Berlin A."/>
            <person name="Chapman S.B."/>
            <person name="Chen Z."/>
            <person name="Freedman E."/>
            <person name="Gellesch M."/>
            <person name="Goldberg J."/>
            <person name="Griggs A."/>
            <person name="Gujja S."/>
            <person name="Heilman E."/>
            <person name="Heiman D."/>
            <person name="Howarth C."/>
            <person name="Mehta T."/>
            <person name="Neiman D."/>
            <person name="Pearson M."/>
            <person name="Roberts A."/>
            <person name="Saif S."/>
            <person name="Shea T."/>
            <person name="Shenoy N."/>
            <person name="Sisk P."/>
            <person name="Stolte C."/>
            <person name="Sykes S."/>
            <person name="White J."/>
            <person name="Yandava C."/>
            <person name="Haas B."/>
            <person name="Nusbaum C."/>
            <person name="Birren B."/>
        </authorList>
    </citation>
    <scope>NUCLEOTIDE SEQUENCE [LARGE SCALE GENOMIC DNA]</scope>
    <source>
        <strain evidence="3">ATCC 50818</strain>
    </source>
</reference>
<gene>
    <name evidence="3" type="ORF">PTSG_00724</name>
</gene>
<dbReference type="Proteomes" id="UP000007799">
    <property type="component" value="Unassembled WGS sequence"/>
</dbReference>
<feature type="compositionally biased region" description="Low complexity" evidence="1">
    <location>
        <begin position="14"/>
        <end position="29"/>
    </location>
</feature>
<feature type="compositionally biased region" description="Basic residues" evidence="1">
    <location>
        <begin position="1"/>
        <end position="13"/>
    </location>
</feature>
<feature type="region of interest" description="Disordered" evidence="1">
    <location>
        <begin position="340"/>
        <end position="479"/>
    </location>
</feature>
<sequence>MLAKRKKQQRVRRTASSLSSGTTAGATATGAGSTGAGGLAGHGAALPFRARAGPIMRELLADFFSISNLLMGCITASMVAALAILVIGFFGLGTTDLESIHPVPSELARNQGFTLTNVSYHATTESCGDYGTDVDVGFKHFRGMQCVETKYKAKRLPSFPDTLDSAILVTKTFRSEAHARAYYWYFWDKQVQTLVPHMVLLNVTTTSPSIGDETCVLMWDPSLLPAENKAAHPPTDQALRKHVVFVFLTRRTFVKLWVKSHPGKAASNLATDDLVAMARVVHAHVQSTDPAALLRAFQAFYNHMATAAAARVRRYVPPRILSACTAVASRASAAWATVSAPFSSSTGRNTRATSKARSKATAAPPSQQGTSSSSSSSSSSGRASSSSSSSSSTVDAPTPAQAVPTTRGSQLQDVGTFSATAGDGGDDDDDHGLLMGTPIPSPSPRQRRRHAKAPSLPAGSGGSDDGGGGGGDDGGGDEDEVSFVWEFLSGISWRDFIPISQEESDSHTLSAAEVLRKLLGMLVTIVVLPLLAALPWPPRSPHVQ</sequence>
<dbReference type="InParanoid" id="F2TXA7"/>
<dbReference type="RefSeq" id="XP_004998191.1">
    <property type="nucleotide sequence ID" value="XM_004998134.1"/>
</dbReference>
<feature type="compositionally biased region" description="Low complexity" evidence="1">
    <location>
        <begin position="350"/>
        <end position="392"/>
    </location>
</feature>